<name>A0A9D4CVP7_DREPO</name>
<evidence type="ECO:0000313" key="2">
    <source>
        <dbReference type="Proteomes" id="UP000828390"/>
    </source>
</evidence>
<dbReference type="PROSITE" id="PS50143">
    <property type="entry name" value="BIR_REPEAT_2"/>
    <property type="match status" value="1"/>
</dbReference>
<reference evidence="1" key="1">
    <citation type="journal article" date="2019" name="bioRxiv">
        <title>The Genome of the Zebra Mussel, Dreissena polymorpha: A Resource for Invasive Species Research.</title>
        <authorList>
            <person name="McCartney M.A."/>
            <person name="Auch B."/>
            <person name="Kono T."/>
            <person name="Mallez S."/>
            <person name="Zhang Y."/>
            <person name="Obille A."/>
            <person name="Becker A."/>
            <person name="Abrahante J.E."/>
            <person name="Garbe J."/>
            <person name="Badalamenti J.P."/>
            <person name="Herman A."/>
            <person name="Mangelson H."/>
            <person name="Liachko I."/>
            <person name="Sullivan S."/>
            <person name="Sone E.D."/>
            <person name="Koren S."/>
            <person name="Silverstein K.A.T."/>
            <person name="Beckman K.B."/>
            <person name="Gohl D.M."/>
        </authorList>
    </citation>
    <scope>NUCLEOTIDE SEQUENCE</scope>
    <source>
        <strain evidence="1">Duluth1</strain>
        <tissue evidence="1">Whole animal</tissue>
    </source>
</reference>
<accession>A0A9D4CVP7</accession>
<protein>
    <submittedName>
        <fullName evidence="1">Uncharacterized protein</fullName>
    </submittedName>
</protein>
<proteinExistence type="predicted"/>
<dbReference type="SMART" id="SM00238">
    <property type="entry name" value="BIR"/>
    <property type="match status" value="1"/>
</dbReference>
<keyword evidence="2" id="KW-1185">Reference proteome</keyword>
<reference evidence="1" key="2">
    <citation type="submission" date="2020-11" db="EMBL/GenBank/DDBJ databases">
        <authorList>
            <person name="McCartney M.A."/>
            <person name="Auch B."/>
            <person name="Kono T."/>
            <person name="Mallez S."/>
            <person name="Becker A."/>
            <person name="Gohl D.M."/>
            <person name="Silverstein K.A.T."/>
            <person name="Koren S."/>
            <person name="Bechman K.B."/>
            <person name="Herman A."/>
            <person name="Abrahante J.E."/>
            <person name="Garbe J."/>
        </authorList>
    </citation>
    <scope>NUCLEOTIDE SEQUENCE</scope>
    <source>
        <strain evidence="1">Duluth1</strain>
        <tissue evidence="1">Whole animal</tissue>
    </source>
</reference>
<gene>
    <name evidence="1" type="ORF">DPMN_039834</name>
</gene>
<dbReference type="InterPro" id="IPR001370">
    <property type="entry name" value="BIR_rpt"/>
</dbReference>
<dbReference type="AlphaFoldDB" id="A0A9D4CVP7"/>
<dbReference type="Pfam" id="PF00653">
    <property type="entry name" value="BIR"/>
    <property type="match status" value="1"/>
</dbReference>
<dbReference type="Gene3D" id="1.10.1170.10">
    <property type="entry name" value="Inhibitor Of Apoptosis Protein (2mihbC-IAP-1), Chain A"/>
    <property type="match status" value="1"/>
</dbReference>
<comment type="caution">
    <text evidence="1">The sequence shown here is derived from an EMBL/GenBank/DDBJ whole genome shotgun (WGS) entry which is preliminary data.</text>
</comment>
<organism evidence="1 2">
    <name type="scientific">Dreissena polymorpha</name>
    <name type="common">Zebra mussel</name>
    <name type="synonym">Mytilus polymorpha</name>
    <dbReference type="NCBI Taxonomy" id="45954"/>
    <lineage>
        <taxon>Eukaryota</taxon>
        <taxon>Metazoa</taxon>
        <taxon>Spiralia</taxon>
        <taxon>Lophotrochozoa</taxon>
        <taxon>Mollusca</taxon>
        <taxon>Bivalvia</taxon>
        <taxon>Autobranchia</taxon>
        <taxon>Heteroconchia</taxon>
        <taxon>Euheterodonta</taxon>
        <taxon>Imparidentia</taxon>
        <taxon>Neoheterodontei</taxon>
        <taxon>Myida</taxon>
        <taxon>Dreissenoidea</taxon>
        <taxon>Dreissenidae</taxon>
        <taxon>Dreissena</taxon>
    </lineage>
</organism>
<sequence>MVLPIAPPIRTDMRLEINRFISFETFPPNNVSGLRLAKDGFFYTCCAEIVKCFCCRRSYSQWHTDDVMFRTGCFMHAPNCTFMLGTDCSNVPM</sequence>
<dbReference type="Proteomes" id="UP000828390">
    <property type="component" value="Unassembled WGS sequence"/>
</dbReference>
<dbReference type="EMBL" id="JAIWYP010000011">
    <property type="protein sequence ID" value="KAH3733407.1"/>
    <property type="molecule type" value="Genomic_DNA"/>
</dbReference>
<dbReference type="SUPFAM" id="SSF57924">
    <property type="entry name" value="Inhibitor of apoptosis (IAP) repeat"/>
    <property type="match status" value="1"/>
</dbReference>
<evidence type="ECO:0000313" key="1">
    <source>
        <dbReference type="EMBL" id="KAH3733407.1"/>
    </source>
</evidence>